<keyword evidence="1" id="KW-0472">Membrane</keyword>
<comment type="caution">
    <text evidence="2">The sequence shown here is derived from an EMBL/GenBank/DDBJ whole genome shotgun (WGS) entry which is preliminary data.</text>
</comment>
<sequence>MSSSINEFEKTVIQKTNYNMIVELCRLLRSHGANRAEDILCLIRIAMYNFLFAGILLFSYEYMLKTTFKASKNSDSLYNSACRFIISIVTSFFGIGMFLFSSMYAYMEFKECAKNWPKNKETLIATGLAVLLPLFALLLKTILISCVPSKKRRVARNMLYFFSLLMAMYTIITESSSIYTKCLSSLALKTGKDAIYYIMFALHYAYMLSIFIGTINTLISIPIIIPPILKKVTDSRKTNRSRNRA</sequence>
<reference evidence="2 3" key="1">
    <citation type="journal article" date="2014" name="Genome Announc.">
        <title>Genome Sequence of the Microsporidian Species Nematocida sp1 Strain ERTm6 (ATCC PRA-372).</title>
        <authorList>
            <person name="Bakowski M.A."/>
            <person name="Priest M."/>
            <person name="Young S."/>
            <person name="Cuomo C.A."/>
            <person name="Troemel E.R."/>
        </authorList>
    </citation>
    <scope>NUCLEOTIDE SEQUENCE [LARGE SCALE GENOMIC DNA]</scope>
    <source>
        <strain evidence="2 3">ERTm6</strain>
    </source>
</reference>
<proteinExistence type="predicted"/>
<feature type="transmembrane region" description="Helical" evidence="1">
    <location>
        <begin position="84"/>
        <end position="104"/>
    </location>
</feature>
<keyword evidence="1" id="KW-1133">Transmembrane helix</keyword>
<dbReference type="RefSeq" id="XP_052904462.1">
    <property type="nucleotide sequence ID" value="XM_053049512.1"/>
</dbReference>
<feature type="transmembrane region" description="Helical" evidence="1">
    <location>
        <begin position="194"/>
        <end position="221"/>
    </location>
</feature>
<accession>A0A086J189</accession>
<protein>
    <submittedName>
        <fullName evidence="2">Uncharacterized protein</fullName>
    </submittedName>
</protein>
<keyword evidence="3" id="KW-1185">Reference proteome</keyword>
<dbReference type="AlphaFoldDB" id="A0A086J189"/>
<name>A0A086J189_NEMA1</name>
<feature type="transmembrane region" description="Helical" evidence="1">
    <location>
        <begin position="124"/>
        <end position="147"/>
    </location>
</feature>
<evidence type="ECO:0000313" key="3">
    <source>
        <dbReference type="Proteomes" id="UP000054524"/>
    </source>
</evidence>
<gene>
    <name evidence="2" type="ORF">NESG_01896</name>
</gene>
<dbReference type="EMBL" id="AKIJ01000004">
    <property type="protein sequence ID" value="KFG25907.1"/>
    <property type="molecule type" value="Genomic_DNA"/>
</dbReference>
<feature type="transmembrane region" description="Helical" evidence="1">
    <location>
        <begin position="45"/>
        <end position="63"/>
    </location>
</feature>
<evidence type="ECO:0000313" key="2">
    <source>
        <dbReference type="EMBL" id="KFG25907.1"/>
    </source>
</evidence>
<organism evidence="2 3">
    <name type="scientific">Nematocida ausubeli (strain ATCC PRA-371 / ERTm2)</name>
    <name type="common">Nematode killer fungus</name>
    <dbReference type="NCBI Taxonomy" id="1913371"/>
    <lineage>
        <taxon>Eukaryota</taxon>
        <taxon>Fungi</taxon>
        <taxon>Fungi incertae sedis</taxon>
        <taxon>Microsporidia</taxon>
        <taxon>Nematocida</taxon>
    </lineage>
</organism>
<dbReference type="Proteomes" id="UP000054524">
    <property type="component" value="Unassembled WGS sequence"/>
</dbReference>
<dbReference type="HOGENOM" id="CLU_1133853_0_0_1"/>
<keyword evidence="1" id="KW-0812">Transmembrane</keyword>
<evidence type="ECO:0000256" key="1">
    <source>
        <dbReference type="SAM" id="Phobius"/>
    </source>
</evidence>
<dbReference type="GeneID" id="77676869"/>
<feature type="transmembrane region" description="Helical" evidence="1">
    <location>
        <begin position="159"/>
        <end position="179"/>
    </location>
</feature>